<evidence type="ECO:0000256" key="6">
    <source>
        <dbReference type="ARBA" id="ARBA00022475"/>
    </source>
</evidence>
<dbReference type="Pfam" id="PF02687">
    <property type="entry name" value="FtsX"/>
    <property type="match status" value="1"/>
</dbReference>
<sequence length="300" mass="32242">MRADFVTREVFTGLRRNVTMTIAMVLTTAISLGLVGTGLLAVRTIDRTEQLYSDRVEVQVALTADVSAADTDCSQPVCQGLRTTLENSPLVDSVRFESQQQAYERYLELFEGQALADVVRPQSLPATLRVRLADQEAGSAAVVQAMTGQVGVRNIIDQRDVVAKLFDFLGGVRNVTFALALVQAVAALLLISNTVQVSAYTRRTEVGVMRLVGATRWYTQLPFLIEAVVTGVVGALIASAGLLAGKFLFIDQLLSGIVSNGVVPPIELSDVVWVSPILVMIGAGVAAVTGYVTLRLYVRL</sequence>
<evidence type="ECO:0000256" key="4">
    <source>
        <dbReference type="ARBA" id="ARBA00011160"/>
    </source>
</evidence>
<evidence type="ECO:0000256" key="8">
    <source>
        <dbReference type="ARBA" id="ARBA00022692"/>
    </source>
</evidence>
<evidence type="ECO:0000256" key="7">
    <source>
        <dbReference type="ARBA" id="ARBA00022618"/>
    </source>
</evidence>
<dbReference type="InterPro" id="IPR040690">
    <property type="entry name" value="FtsX_ECD"/>
</dbReference>
<evidence type="ECO:0000259" key="15">
    <source>
        <dbReference type="Pfam" id="PF18075"/>
    </source>
</evidence>
<protein>
    <recommendedName>
        <fullName evidence="5 12">Cell division protein FtsX</fullName>
    </recommendedName>
</protein>
<organism evidence="16 17">
    <name type="scientific">Pseudonocardia hydrocarbonoxydans</name>
    <dbReference type="NCBI Taxonomy" id="76726"/>
    <lineage>
        <taxon>Bacteria</taxon>
        <taxon>Bacillati</taxon>
        <taxon>Actinomycetota</taxon>
        <taxon>Actinomycetes</taxon>
        <taxon>Pseudonocardiales</taxon>
        <taxon>Pseudonocardiaceae</taxon>
        <taxon>Pseudonocardia</taxon>
    </lineage>
</organism>
<name>A0A4Y3WIV1_9PSEU</name>
<comment type="subcellular location">
    <subcellularLocation>
        <location evidence="2">Cell membrane</location>
        <topology evidence="2">Multi-pass membrane protein</topology>
    </subcellularLocation>
</comment>
<feature type="transmembrane region" description="Helical" evidence="13">
    <location>
        <begin position="221"/>
        <end position="244"/>
    </location>
</feature>
<dbReference type="AlphaFoldDB" id="A0A4Y3WIV1"/>
<dbReference type="OrthoDB" id="9812531at2"/>
<keyword evidence="8 13" id="KW-0812">Transmembrane</keyword>
<dbReference type="GO" id="GO:0051301">
    <property type="term" value="P:cell division"/>
    <property type="evidence" value="ECO:0007669"/>
    <property type="project" value="UniProtKB-KW"/>
</dbReference>
<evidence type="ECO:0000256" key="5">
    <source>
        <dbReference type="ARBA" id="ARBA00021907"/>
    </source>
</evidence>
<comment type="similarity">
    <text evidence="3 12">Belongs to the ABC-4 integral membrane protein family. FtsX subfamily.</text>
</comment>
<comment type="function">
    <text evidence="1">Part of the ABC transporter FtsEX involved in cellular division.</text>
</comment>
<evidence type="ECO:0000313" key="17">
    <source>
        <dbReference type="Proteomes" id="UP000320338"/>
    </source>
</evidence>
<dbReference type="NCBIfam" id="NF038346">
    <property type="entry name" value="FtsX_actino"/>
    <property type="match status" value="1"/>
</dbReference>
<keyword evidence="10 12" id="KW-0472">Membrane</keyword>
<dbReference type="PANTHER" id="PTHR47755:SF1">
    <property type="entry name" value="CELL DIVISION PROTEIN FTSX"/>
    <property type="match status" value="1"/>
</dbReference>
<evidence type="ECO:0000256" key="13">
    <source>
        <dbReference type="SAM" id="Phobius"/>
    </source>
</evidence>
<keyword evidence="7 12" id="KW-0132">Cell division</keyword>
<dbReference type="Pfam" id="PF18075">
    <property type="entry name" value="FtsX_ECD"/>
    <property type="match status" value="1"/>
</dbReference>
<feature type="transmembrane region" description="Helical" evidence="13">
    <location>
        <begin position="175"/>
        <end position="200"/>
    </location>
</feature>
<evidence type="ECO:0000256" key="10">
    <source>
        <dbReference type="ARBA" id="ARBA00023136"/>
    </source>
</evidence>
<dbReference type="InterPro" id="IPR047929">
    <property type="entry name" value="FtsX_actino"/>
</dbReference>
<dbReference type="InterPro" id="IPR003838">
    <property type="entry name" value="ABC3_permease_C"/>
</dbReference>
<gene>
    <name evidence="16" type="primary">ftsX</name>
    <name evidence="16" type="ORF">PHY01_09580</name>
</gene>
<dbReference type="PIRSF" id="PIRSF003097">
    <property type="entry name" value="FtsX"/>
    <property type="match status" value="1"/>
</dbReference>
<feature type="domain" description="FtsX extracellular" evidence="15">
    <location>
        <begin position="56"/>
        <end position="154"/>
    </location>
</feature>
<dbReference type="PANTHER" id="PTHR47755">
    <property type="entry name" value="CELL DIVISION PROTEIN FTSX"/>
    <property type="match status" value="1"/>
</dbReference>
<comment type="subunit">
    <text evidence="4">Forms a membrane-associated complex with FtsE.</text>
</comment>
<evidence type="ECO:0000256" key="11">
    <source>
        <dbReference type="ARBA" id="ARBA00023306"/>
    </source>
</evidence>
<dbReference type="EMBL" id="BJNG01000007">
    <property type="protein sequence ID" value="GEC18675.1"/>
    <property type="molecule type" value="Genomic_DNA"/>
</dbReference>
<evidence type="ECO:0000256" key="1">
    <source>
        <dbReference type="ARBA" id="ARBA00003552"/>
    </source>
</evidence>
<dbReference type="Proteomes" id="UP000320338">
    <property type="component" value="Unassembled WGS sequence"/>
</dbReference>
<proteinExistence type="inferred from homology"/>
<evidence type="ECO:0000256" key="9">
    <source>
        <dbReference type="ARBA" id="ARBA00022989"/>
    </source>
</evidence>
<evidence type="ECO:0000256" key="12">
    <source>
        <dbReference type="PIRNR" id="PIRNR003097"/>
    </source>
</evidence>
<keyword evidence="9 13" id="KW-1133">Transmembrane helix</keyword>
<keyword evidence="17" id="KW-1185">Reference proteome</keyword>
<dbReference type="InterPro" id="IPR004513">
    <property type="entry name" value="FtsX"/>
</dbReference>
<comment type="caution">
    <text evidence="16">The sequence shown here is derived from an EMBL/GenBank/DDBJ whole genome shotgun (WGS) entry which is preliminary data.</text>
</comment>
<evidence type="ECO:0000256" key="3">
    <source>
        <dbReference type="ARBA" id="ARBA00007379"/>
    </source>
</evidence>
<keyword evidence="11 12" id="KW-0131">Cell cycle</keyword>
<keyword evidence="6 12" id="KW-1003">Cell membrane</keyword>
<evidence type="ECO:0000256" key="2">
    <source>
        <dbReference type="ARBA" id="ARBA00004651"/>
    </source>
</evidence>
<evidence type="ECO:0000259" key="14">
    <source>
        <dbReference type="Pfam" id="PF02687"/>
    </source>
</evidence>
<reference evidence="16 17" key="1">
    <citation type="submission" date="2019-06" db="EMBL/GenBank/DDBJ databases">
        <title>Whole genome shotgun sequence of Pseudonocardia hydrocarbonoxydans NBRC 14498.</title>
        <authorList>
            <person name="Hosoyama A."/>
            <person name="Uohara A."/>
            <person name="Ohji S."/>
            <person name="Ichikawa N."/>
        </authorList>
    </citation>
    <scope>NUCLEOTIDE SEQUENCE [LARGE SCALE GENOMIC DNA]</scope>
    <source>
        <strain evidence="16 17">NBRC 14498</strain>
    </source>
</reference>
<evidence type="ECO:0000313" key="16">
    <source>
        <dbReference type="EMBL" id="GEC18675.1"/>
    </source>
</evidence>
<feature type="transmembrane region" description="Helical" evidence="13">
    <location>
        <begin position="271"/>
        <end position="294"/>
    </location>
</feature>
<feature type="domain" description="ABC3 transporter permease C-terminal" evidence="14">
    <location>
        <begin position="178"/>
        <end position="292"/>
    </location>
</feature>
<dbReference type="Gene3D" id="3.30.70.3040">
    <property type="match status" value="1"/>
</dbReference>
<dbReference type="RefSeq" id="WP_141277291.1">
    <property type="nucleotide sequence ID" value="NZ_BAAARZ010000010.1"/>
</dbReference>
<dbReference type="GO" id="GO:0005886">
    <property type="term" value="C:plasma membrane"/>
    <property type="evidence" value="ECO:0007669"/>
    <property type="project" value="UniProtKB-SubCell"/>
</dbReference>
<feature type="transmembrane region" description="Helical" evidence="13">
    <location>
        <begin position="21"/>
        <end position="42"/>
    </location>
</feature>
<accession>A0A4Y3WIV1</accession>